<feature type="transmembrane region" description="Helical" evidence="6">
    <location>
        <begin position="38"/>
        <end position="60"/>
    </location>
</feature>
<evidence type="ECO:0000256" key="5">
    <source>
        <dbReference type="ARBA" id="ARBA00023136"/>
    </source>
</evidence>
<dbReference type="EMBL" id="JAXAFJ010000010">
    <property type="protein sequence ID" value="MDX6807212.1"/>
    <property type="molecule type" value="Genomic_DNA"/>
</dbReference>
<feature type="transmembrane region" description="Helical" evidence="6">
    <location>
        <begin position="72"/>
        <end position="90"/>
    </location>
</feature>
<sequence length="223" mass="23058">MMAASGLSRVARPAVFSAGLVFLAGAITLPLMELGTLSLGMALHILAMNVVAPIAAIPLIGRIGSGVIRPGILAFAATAQMALLWAWHAPVVQLAASGSPTAHFTLAALLFLAALTFWTVLLALHARQRWRSVVALLLTGKIACLLGGLLIFAPRDLYGIPGLDLVFCSTGPSSLEDQHLAGLLMITACPLSYVVAGVVVAAQMLFDLEERGPATASARLAAS</sequence>
<dbReference type="InterPro" id="IPR019108">
    <property type="entry name" value="Caa3_assmbl_CtaG-rel"/>
</dbReference>
<evidence type="ECO:0000256" key="2">
    <source>
        <dbReference type="ARBA" id="ARBA00022475"/>
    </source>
</evidence>
<keyword evidence="8" id="KW-1185">Reference proteome</keyword>
<dbReference type="Pfam" id="PF09678">
    <property type="entry name" value="Caa3_CtaG"/>
    <property type="match status" value="1"/>
</dbReference>
<feature type="transmembrane region" description="Helical" evidence="6">
    <location>
        <begin position="180"/>
        <end position="202"/>
    </location>
</feature>
<feature type="transmembrane region" description="Helical" evidence="6">
    <location>
        <begin position="102"/>
        <end position="124"/>
    </location>
</feature>
<feature type="transmembrane region" description="Helical" evidence="6">
    <location>
        <begin position="12"/>
        <end position="32"/>
    </location>
</feature>
<organism evidence="7 8">
    <name type="scientific">Terrihabitans rhizophilus</name>
    <dbReference type="NCBI Taxonomy" id="3092662"/>
    <lineage>
        <taxon>Bacteria</taxon>
        <taxon>Pseudomonadati</taxon>
        <taxon>Pseudomonadota</taxon>
        <taxon>Alphaproteobacteria</taxon>
        <taxon>Hyphomicrobiales</taxon>
        <taxon>Terrihabitans</taxon>
    </lineage>
</organism>
<evidence type="ECO:0000313" key="8">
    <source>
        <dbReference type="Proteomes" id="UP001274321"/>
    </source>
</evidence>
<keyword evidence="4 6" id="KW-1133">Transmembrane helix</keyword>
<protein>
    <submittedName>
        <fullName evidence="7">Cytochrome c oxidase assembly protein</fullName>
    </submittedName>
</protein>
<evidence type="ECO:0000256" key="3">
    <source>
        <dbReference type="ARBA" id="ARBA00022692"/>
    </source>
</evidence>
<proteinExistence type="predicted"/>
<evidence type="ECO:0000256" key="4">
    <source>
        <dbReference type="ARBA" id="ARBA00022989"/>
    </source>
</evidence>
<dbReference type="Proteomes" id="UP001274321">
    <property type="component" value="Unassembled WGS sequence"/>
</dbReference>
<reference evidence="7 8" key="1">
    <citation type="submission" date="2023-11" db="EMBL/GenBank/DDBJ databases">
        <authorList>
            <person name="Bao R."/>
        </authorList>
    </citation>
    <scope>NUCLEOTIDE SEQUENCE [LARGE SCALE GENOMIC DNA]</scope>
    <source>
        <strain evidence="7 8">PJ23</strain>
    </source>
</reference>
<keyword evidence="2" id="KW-1003">Cell membrane</keyword>
<comment type="subcellular location">
    <subcellularLocation>
        <location evidence="1">Cell membrane</location>
        <topology evidence="1">Multi-pass membrane protein</topology>
    </subcellularLocation>
</comment>
<keyword evidence="5 6" id="KW-0472">Membrane</keyword>
<name>A0ABU4RQY2_9HYPH</name>
<keyword evidence="3 6" id="KW-0812">Transmembrane</keyword>
<evidence type="ECO:0000256" key="1">
    <source>
        <dbReference type="ARBA" id="ARBA00004651"/>
    </source>
</evidence>
<accession>A0ABU4RQY2</accession>
<comment type="caution">
    <text evidence="7">The sequence shown here is derived from an EMBL/GenBank/DDBJ whole genome shotgun (WGS) entry which is preliminary data.</text>
</comment>
<gene>
    <name evidence="7" type="ORF">SCD90_14160</name>
</gene>
<evidence type="ECO:0000256" key="6">
    <source>
        <dbReference type="SAM" id="Phobius"/>
    </source>
</evidence>
<dbReference type="RefSeq" id="WP_319845341.1">
    <property type="nucleotide sequence ID" value="NZ_JAXAFJ010000010.1"/>
</dbReference>
<evidence type="ECO:0000313" key="7">
    <source>
        <dbReference type="EMBL" id="MDX6807212.1"/>
    </source>
</evidence>
<feature type="transmembrane region" description="Helical" evidence="6">
    <location>
        <begin position="133"/>
        <end position="153"/>
    </location>
</feature>